<dbReference type="EMBL" id="JARQZJ010000018">
    <property type="protein sequence ID" value="KAK9873353.1"/>
    <property type="molecule type" value="Genomic_DNA"/>
</dbReference>
<dbReference type="Proteomes" id="UP001431783">
    <property type="component" value="Unassembled WGS sequence"/>
</dbReference>
<dbReference type="Pfam" id="PF24507">
    <property type="entry name" value="Ig_CFAP65_4th"/>
    <property type="match status" value="1"/>
</dbReference>
<feature type="domain" description="CFAP65 tenth Ig-like" evidence="1">
    <location>
        <begin position="892"/>
        <end position="1002"/>
    </location>
</feature>
<protein>
    <submittedName>
        <fullName evidence="3">Uncharacterized protein</fullName>
    </submittedName>
</protein>
<organism evidence="3 4">
    <name type="scientific">Henosepilachna vigintioctopunctata</name>
    <dbReference type="NCBI Taxonomy" id="420089"/>
    <lineage>
        <taxon>Eukaryota</taxon>
        <taxon>Metazoa</taxon>
        <taxon>Ecdysozoa</taxon>
        <taxon>Arthropoda</taxon>
        <taxon>Hexapoda</taxon>
        <taxon>Insecta</taxon>
        <taxon>Pterygota</taxon>
        <taxon>Neoptera</taxon>
        <taxon>Endopterygota</taxon>
        <taxon>Coleoptera</taxon>
        <taxon>Polyphaga</taxon>
        <taxon>Cucujiformia</taxon>
        <taxon>Coccinelloidea</taxon>
        <taxon>Coccinellidae</taxon>
        <taxon>Epilachninae</taxon>
        <taxon>Epilachnini</taxon>
        <taxon>Henosepilachna</taxon>
    </lineage>
</organism>
<dbReference type="Pfam" id="PF24291">
    <property type="entry name" value="Ig_CFAP65"/>
    <property type="match status" value="1"/>
</dbReference>
<sequence length="1318" mass="151765">MTAELPLKKIAPFCKCPPPIHSVAEPDDVDKKHFEEIRTETDTRTVDFGAVVPGTTITKSIEITNKSNIQTIYSIQRKSYVHDIYQSFHFNKYDIRINPQSSAQVKITYSPLIEYEKSVDCFSVLTKDSTELEKIFLRGRCLGTCIKSSTRRLYFIKTPNIRKNLKTFELKNTSEVPATFQVDTDVGTGNLFQVDITNGQIQAKKSIYITISFNATTDGVYYRRLAILIYKHEPILIDLVGIYNKDKDYINEPTSLTFYPNEANSPYSAYFFDYGYSEEKIFPVKLNHSYFDFGRAILYGSTSSNMNILVGILKNNLQRDISVKWCKDPDNVFFLLPEEMKIRADESGYFEVRFQPDFGDHMYCSTMSAQICWKIPTRPNTPVLKTSSNKPTEEENIPLIANLTLIGHTFPQNQSWINSVEVIPHKVIFPACTPRQQSFATFMLKTDGHLPMLFKFLPPKKSYIEVKPRMGMMRFTKFFVAKITTGDLPEVYQEDWRLEINGESQRYCHVTFQGQSAIPSIVVGKANTITFNTTQPGCQDIITVPVINTSGYHLKINLVEDHECFHSAPATLELYPNEEIQTTWTFTGKPYVPLQSEINCSMRVISNLNELIGLPFGVSVIINAQCEYSQLCATPRYKDFGDIPWGAILFPESGNDNRKADIRILNSKGKLTPNDAAIIKLSFDATNDGENVVQIIYFTRLNENVEEVTNHSAVDLFSMRYNCIHPTIQIVECVEHTLGKIFSKLDVWNILRVNKINEQLSVVKENEVKIIKLSLPFVECHEKVHRIRFVLSNTTKFDLNATLSRVRMCQCKTMEISKSLSFRRKVFQCPHRNMLMMKLSDENIIGNSFQYLDIFLNFNLTTDEEIAYDMKLSKNRHIQFCFQMNIIPRDMQKLSVYNSNNFKKLANMFIGAKEPPFQTYWLYNNTSKANSYQIVDEEFSRINEIEGFPVFSCLNNKGVVPPFSSVVVLFRFHPIEAKKYQVTLPVLLGHEKISLKLSGRGSYKYDNKLIQNLNNNIPKMSLNNGDFPVTLSVDYMLVGVFPVWFTIYKLLYMRNVTKDRITEYTWQRCSIGGVIEITVDKPSGILHPEETVGIILKIKSLENPTISTINLPCKIIDITQNELNQKSIQRHAERQKYVDQFFVIDEKGTHTEENSYTIEPPSEELYLTLAITFHTVSTLEMSHYLEVSDLLGQNPFESFQSGANHDNLQNFDNTNSKEQASSDSCDKLICKYDPIICQIMECFIMDTLRSPIFKQMVLCQKKSTPPYYVQFKYDEPSKTKYKKMRDAEIKKYFAKPQMKKLSCAFKYLIKDSIEDIFF</sequence>
<dbReference type="PANTHER" id="PTHR46127:SF1">
    <property type="entry name" value="CILIA- AND FLAGELLA-ASSOCIATED PROTEIN 65"/>
    <property type="match status" value="1"/>
</dbReference>
<comment type="caution">
    <text evidence="3">The sequence shown here is derived from an EMBL/GenBank/DDBJ whole genome shotgun (WGS) entry which is preliminary data.</text>
</comment>
<dbReference type="InterPro" id="IPR013783">
    <property type="entry name" value="Ig-like_fold"/>
</dbReference>
<evidence type="ECO:0000259" key="2">
    <source>
        <dbReference type="Pfam" id="PF24507"/>
    </source>
</evidence>
<evidence type="ECO:0000313" key="4">
    <source>
        <dbReference type="Proteomes" id="UP001431783"/>
    </source>
</evidence>
<feature type="domain" description="CFAP65 fourth Ig-like" evidence="2">
    <location>
        <begin position="163"/>
        <end position="242"/>
    </location>
</feature>
<keyword evidence="4" id="KW-1185">Reference proteome</keyword>
<dbReference type="PANTHER" id="PTHR46127">
    <property type="entry name" value="CILIA- AND FLAGELLA-ASSOCIATED PROTEIN 65"/>
    <property type="match status" value="1"/>
</dbReference>
<evidence type="ECO:0000313" key="3">
    <source>
        <dbReference type="EMBL" id="KAK9873353.1"/>
    </source>
</evidence>
<proteinExistence type="predicted"/>
<evidence type="ECO:0000259" key="1">
    <source>
        <dbReference type="Pfam" id="PF24291"/>
    </source>
</evidence>
<reference evidence="3 4" key="1">
    <citation type="submission" date="2023-03" db="EMBL/GenBank/DDBJ databases">
        <title>Genome insight into feeding habits of ladybird beetles.</title>
        <authorList>
            <person name="Li H.-S."/>
            <person name="Huang Y.-H."/>
            <person name="Pang H."/>
        </authorList>
    </citation>
    <scope>NUCLEOTIDE SEQUENCE [LARGE SCALE GENOMIC DNA]</scope>
    <source>
        <strain evidence="3">SYSU_2023b</strain>
        <tissue evidence="3">Whole body</tissue>
    </source>
</reference>
<accession>A0AAW1TSP7</accession>
<dbReference type="InterPro" id="IPR058536">
    <property type="entry name" value="Ig_CFAP65_4th"/>
</dbReference>
<gene>
    <name evidence="3" type="ORF">WA026_022158</name>
</gene>
<name>A0AAW1TSP7_9CUCU</name>
<dbReference type="InterPro" id="IPR052614">
    <property type="entry name" value="CFAP65"/>
</dbReference>
<dbReference type="Gene3D" id="2.60.40.10">
    <property type="entry name" value="Immunoglobulins"/>
    <property type="match status" value="3"/>
</dbReference>
<dbReference type="InterPro" id="IPR056305">
    <property type="entry name" value="Ig_CFAP65_10th"/>
</dbReference>